<feature type="non-terminal residue" evidence="1">
    <location>
        <position position="1"/>
    </location>
</feature>
<dbReference type="EMBL" id="AJWZ01008700">
    <property type="protein sequence ID" value="EKC53376.1"/>
    <property type="molecule type" value="Genomic_DNA"/>
</dbReference>
<gene>
    <name evidence="1" type="ORF">OBE_12620</name>
</gene>
<comment type="caution">
    <text evidence="1">The sequence shown here is derived from an EMBL/GenBank/DDBJ whole genome shotgun (WGS) entry which is preliminary data.</text>
</comment>
<dbReference type="AlphaFoldDB" id="K1T1K1"/>
<name>K1T1K1_9ZZZZ</name>
<organism evidence="1">
    <name type="scientific">human gut metagenome</name>
    <dbReference type="NCBI Taxonomy" id="408170"/>
    <lineage>
        <taxon>unclassified sequences</taxon>
        <taxon>metagenomes</taxon>
        <taxon>organismal metagenomes</taxon>
    </lineage>
</organism>
<protein>
    <submittedName>
        <fullName evidence="1">Uncharacterized protein</fullName>
    </submittedName>
</protein>
<proteinExistence type="predicted"/>
<evidence type="ECO:0000313" key="1">
    <source>
        <dbReference type="EMBL" id="EKC53376.1"/>
    </source>
</evidence>
<reference evidence="1" key="1">
    <citation type="journal article" date="2013" name="Environ. Microbiol.">
        <title>Microbiota from the distal guts of lean and obese adolescents exhibit partial functional redundancy besides clear differences in community structure.</title>
        <authorList>
            <person name="Ferrer M."/>
            <person name="Ruiz A."/>
            <person name="Lanza F."/>
            <person name="Haange S.B."/>
            <person name="Oberbach A."/>
            <person name="Till H."/>
            <person name="Bargiela R."/>
            <person name="Campoy C."/>
            <person name="Segura M.T."/>
            <person name="Richter M."/>
            <person name="von Bergen M."/>
            <person name="Seifert J."/>
            <person name="Suarez A."/>
        </authorList>
    </citation>
    <scope>NUCLEOTIDE SEQUENCE</scope>
</reference>
<accession>K1T1K1</accession>
<sequence>EEVYYYPDVIECKAKWDLTVELGSYGP</sequence>